<keyword evidence="2" id="KW-0687">Ribonucleoprotein</keyword>
<evidence type="ECO:0000313" key="5">
    <source>
        <dbReference type="Proteomes" id="UP000816034"/>
    </source>
</evidence>
<dbReference type="Proteomes" id="UP000816034">
    <property type="component" value="Unassembled WGS sequence"/>
</dbReference>
<feature type="compositionally biased region" description="Low complexity" evidence="3">
    <location>
        <begin position="56"/>
        <end position="69"/>
    </location>
</feature>
<evidence type="ECO:0000256" key="3">
    <source>
        <dbReference type="SAM" id="MobiDB-lite"/>
    </source>
</evidence>
<dbReference type="Pfam" id="PF04758">
    <property type="entry name" value="Ribosomal_S30"/>
    <property type="match status" value="1"/>
</dbReference>
<evidence type="ECO:0000256" key="2">
    <source>
        <dbReference type="ARBA" id="ARBA00023274"/>
    </source>
</evidence>
<dbReference type="AlphaFoldDB" id="A0AA88GI46"/>
<dbReference type="GO" id="GO:0003735">
    <property type="term" value="F:structural constituent of ribosome"/>
    <property type="evidence" value="ECO:0007669"/>
    <property type="project" value="InterPro"/>
</dbReference>
<dbReference type="GO" id="GO:1990904">
    <property type="term" value="C:ribonucleoprotein complex"/>
    <property type="evidence" value="ECO:0007669"/>
    <property type="project" value="UniProtKB-KW"/>
</dbReference>
<dbReference type="RefSeq" id="XP_044544502.1">
    <property type="nucleotide sequence ID" value="XM_044700195.1"/>
</dbReference>
<feature type="region of interest" description="Disordered" evidence="3">
    <location>
        <begin position="1"/>
        <end position="72"/>
    </location>
</feature>
<dbReference type="GO" id="GO:0006412">
    <property type="term" value="P:translation"/>
    <property type="evidence" value="ECO:0007669"/>
    <property type="project" value="InterPro"/>
</dbReference>
<feature type="compositionally biased region" description="Basic residues" evidence="3">
    <location>
        <begin position="25"/>
        <end position="39"/>
    </location>
</feature>
<dbReference type="GO" id="GO:0005840">
    <property type="term" value="C:ribosome"/>
    <property type="evidence" value="ECO:0007669"/>
    <property type="project" value="UniProtKB-KW"/>
</dbReference>
<accession>A0AA88GI46</accession>
<protein>
    <submittedName>
        <fullName evidence="4">Uncharacterized protein</fullName>
    </submittedName>
</protein>
<organism evidence="4 5">
    <name type="scientific">Naegleria lovaniensis</name>
    <name type="common">Amoeba</name>
    <dbReference type="NCBI Taxonomy" id="51637"/>
    <lineage>
        <taxon>Eukaryota</taxon>
        <taxon>Discoba</taxon>
        <taxon>Heterolobosea</taxon>
        <taxon>Tetramitia</taxon>
        <taxon>Eutetramitia</taxon>
        <taxon>Vahlkampfiidae</taxon>
        <taxon>Naegleria</taxon>
    </lineage>
</organism>
<dbReference type="EMBL" id="PYSW02000039">
    <property type="protein sequence ID" value="KAG2375328.1"/>
    <property type="molecule type" value="Genomic_DNA"/>
</dbReference>
<name>A0AA88GI46_NAELO</name>
<gene>
    <name evidence="4" type="ORF">C9374_009951</name>
</gene>
<comment type="caution">
    <text evidence="4">The sequence shown here is derived from an EMBL/GenBank/DDBJ whole genome shotgun (WGS) entry which is preliminary data.</text>
</comment>
<reference evidence="4 5" key="1">
    <citation type="journal article" date="2018" name="BMC Genomics">
        <title>The genome of Naegleria lovaniensis, the basis for a comparative approach to unravel pathogenicity factors of the human pathogenic amoeba N. fowleri.</title>
        <authorList>
            <person name="Liechti N."/>
            <person name="Schurch N."/>
            <person name="Bruggmann R."/>
            <person name="Wittwer M."/>
        </authorList>
    </citation>
    <scope>NUCLEOTIDE SEQUENCE [LARGE SCALE GENOMIC DNA]</scope>
    <source>
        <strain evidence="4 5">ATCC 30569</strain>
    </source>
</reference>
<evidence type="ECO:0000256" key="1">
    <source>
        <dbReference type="ARBA" id="ARBA00022980"/>
    </source>
</evidence>
<keyword evidence="5" id="KW-1185">Reference proteome</keyword>
<dbReference type="InterPro" id="IPR006846">
    <property type="entry name" value="Ribosomal_eS30"/>
</dbReference>
<proteinExistence type="predicted"/>
<evidence type="ECO:0000313" key="4">
    <source>
        <dbReference type="EMBL" id="KAG2375328.1"/>
    </source>
</evidence>
<dbReference type="GeneID" id="68102405"/>
<sequence length="208" mass="24772">MRFYGSLARSGKVKYQTPRVERTASRRYKGGRSKFRKHAASNMEYKSGAHRSEQVTNNSSNNNTPNTSSRIPDQLDARMNETQAPYFLMNSYHKYNSPKGFERTEFIAEKLEIKRDKMYYLYHADLRGDARNHKKWHRNHPQDGFYQFRETFDFANEQDLDDLEIFQYFENLTLHQVLEKEVLTHCADYLLSDNESNWEAKSPFHLFC</sequence>
<keyword evidence="1" id="KW-0689">Ribosomal protein</keyword>